<dbReference type="EMBL" id="CP148074">
    <property type="protein sequence ID" value="WXL27140.1"/>
    <property type="molecule type" value="Genomic_DNA"/>
</dbReference>
<keyword evidence="3 5" id="KW-1133">Transmembrane helix</keyword>
<evidence type="ECO:0000313" key="8">
    <source>
        <dbReference type="Proteomes" id="UP001476583"/>
    </source>
</evidence>
<accession>A0ABZ2RNF6</accession>
<evidence type="ECO:0000256" key="5">
    <source>
        <dbReference type="SAM" id="Phobius"/>
    </source>
</evidence>
<dbReference type="InterPro" id="IPR050739">
    <property type="entry name" value="MFP"/>
</dbReference>
<dbReference type="PRINTS" id="PR01490">
    <property type="entry name" value="RTXTOXIND"/>
</dbReference>
<reference evidence="7 8" key="1">
    <citation type="submission" date="2024-03" db="EMBL/GenBank/DDBJ databases">
        <title>Complete genome of BD2.</title>
        <authorList>
            <person name="Cao G."/>
        </authorList>
    </citation>
    <scope>NUCLEOTIDE SEQUENCE [LARGE SCALE GENOMIC DNA]</scope>
    <source>
        <strain evidence="7 8">BD2</strain>
    </source>
</reference>
<protein>
    <submittedName>
        <fullName evidence="7">HlyD family efflux transporter periplasmic adaptor subunit</fullName>
    </submittedName>
</protein>
<evidence type="ECO:0000259" key="6">
    <source>
        <dbReference type="Pfam" id="PF26002"/>
    </source>
</evidence>
<sequence length="395" mass="44652">MKDYESAAELRRQLGDPLMAATHPIYQPLLWTLIATVLLFIAWAAWAELDQVTRGEGRVVPFSRIQKIQSLEGGILDKLLVQEGDLVEVGQPLVRLDNTRFLTSYQESSNQSLVLRAAIARLDAEVLDRAEIIFPPEVDPEGPLARTERELFDSRREKLLESTRATEQQMSLAQQQLTLIRPMVEKRAVSQMEALRLSQEVASLKGKLVEIKSSYFQDAYTERSKLHAELSALEPIVKQRQDQLRRTEIISPVRGRVNTVLINTRGGVIQPGEPIMEVIPVEEQLLVQAKIKPRDVAFLVPGMQAKVKITAYDYTIYGDLEGTLEQISADTIEETTPYGKEPYYQVLIKTDSSHLIREDKVLPIIPGMVAEVDILSGKRSVLNYLLRPLIKARLY</sequence>
<feature type="transmembrane region" description="Helical" evidence="5">
    <location>
        <begin position="25"/>
        <end position="46"/>
    </location>
</feature>
<dbReference type="PANTHER" id="PTHR30386">
    <property type="entry name" value="MEMBRANE FUSION SUBUNIT OF EMRAB-TOLC MULTIDRUG EFFLUX PUMP"/>
    <property type="match status" value="1"/>
</dbReference>
<dbReference type="Gene3D" id="2.40.30.170">
    <property type="match status" value="1"/>
</dbReference>
<name>A0ABZ2RNF6_ECTME</name>
<gene>
    <name evidence="7" type="ORF">WG219_06730</name>
</gene>
<keyword evidence="8" id="KW-1185">Reference proteome</keyword>
<dbReference type="Gene3D" id="2.40.50.100">
    <property type="match status" value="1"/>
</dbReference>
<evidence type="ECO:0000256" key="1">
    <source>
        <dbReference type="ARBA" id="ARBA00004167"/>
    </source>
</evidence>
<keyword evidence="4 5" id="KW-0472">Membrane</keyword>
<keyword evidence="2 5" id="KW-0812">Transmembrane</keyword>
<dbReference type="PANTHER" id="PTHR30386:SF26">
    <property type="entry name" value="TRANSPORT PROTEIN COMB"/>
    <property type="match status" value="1"/>
</dbReference>
<evidence type="ECO:0000256" key="3">
    <source>
        <dbReference type="ARBA" id="ARBA00022989"/>
    </source>
</evidence>
<evidence type="ECO:0000256" key="4">
    <source>
        <dbReference type="ARBA" id="ARBA00023136"/>
    </source>
</evidence>
<dbReference type="Proteomes" id="UP001476583">
    <property type="component" value="Chromosome"/>
</dbReference>
<proteinExistence type="predicted"/>
<dbReference type="InterPro" id="IPR058982">
    <property type="entry name" value="Beta-barrel_AprE"/>
</dbReference>
<evidence type="ECO:0000256" key="2">
    <source>
        <dbReference type="ARBA" id="ARBA00022692"/>
    </source>
</evidence>
<feature type="domain" description="AprE-like beta-barrel" evidence="6">
    <location>
        <begin position="285"/>
        <end position="376"/>
    </location>
</feature>
<organism evidence="7 8">
    <name type="scientific">Ectopseudomonas mendocina</name>
    <name type="common">Pseudomonas mendocina</name>
    <dbReference type="NCBI Taxonomy" id="300"/>
    <lineage>
        <taxon>Bacteria</taxon>
        <taxon>Pseudomonadati</taxon>
        <taxon>Pseudomonadota</taxon>
        <taxon>Gammaproteobacteria</taxon>
        <taxon>Pseudomonadales</taxon>
        <taxon>Pseudomonadaceae</taxon>
        <taxon>Ectopseudomonas</taxon>
    </lineage>
</organism>
<evidence type="ECO:0000313" key="7">
    <source>
        <dbReference type="EMBL" id="WXL27140.1"/>
    </source>
</evidence>
<comment type="subcellular location">
    <subcellularLocation>
        <location evidence="1">Membrane</location>
        <topology evidence="1">Single-pass membrane protein</topology>
    </subcellularLocation>
</comment>
<dbReference type="Pfam" id="PF26002">
    <property type="entry name" value="Beta-barrel_AprE"/>
    <property type="match status" value="1"/>
</dbReference>